<gene>
    <name evidence="1" type="ORF">S01H4_31441</name>
</gene>
<proteinExistence type="predicted"/>
<feature type="non-terminal residue" evidence="1">
    <location>
        <position position="1"/>
    </location>
</feature>
<evidence type="ECO:0000313" key="1">
    <source>
        <dbReference type="EMBL" id="GAG80358.1"/>
    </source>
</evidence>
<organism evidence="1">
    <name type="scientific">marine sediment metagenome</name>
    <dbReference type="NCBI Taxonomy" id="412755"/>
    <lineage>
        <taxon>unclassified sequences</taxon>
        <taxon>metagenomes</taxon>
        <taxon>ecological metagenomes</taxon>
    </lineage>
</organism>
<protein>
    <submittedName>
        <fullName evidence="1">Uncharacterized protein</fullName>
    </submittedName>
</protein>
<name>X1B885_9ZZZZ</name>
<dbReference type="AlphaFoldDB" id="X1B885"/>
<reference evidence="1" key="1">
    <citation type="journal article" date="2014" name="Front. Microbiol.">
        <title>High frequency of phylogenetically diverse reductive dehalogenase-homologous genes in deep subseafloor sedimentary metagenomes.</title>
        <authorList>
            <person name="Kawai M."/>
            <person name="Futagami T."/>
            <person name="Toyoda A."/>
            <person name="Takaki Y."/>
            <person name="Nishi S."/>
            <person name="Hori S."/>
            <person name="Arai W."/>
            <person name="Tsubouchi T."/>
            <person name="Morono Y."/>
            <person name="Uchiyama I."/>
            <person name="Ito T."/>
            <person name="Fujiyama A."/>
            <person name="Inagaki F."/>
            <person name="Takami H."/>
        </authorList>
    </citation>
    <scope>NUCLEOTIDE SEQUENCE</scope>
    <source>
        <strain evidence="1">Expedition CK06-06</strain>
    </source>
</reference>
<comment type="caution">
    <text evidence="1">The sequence shown here is derived from an EMBL/GenBank/DDBJ whole genome shotgun (WGS) entry which is preliminary data.</text>
</comment>
<sequence length="36" mass="4242">PPKYYNYCINKLGLSDILDFMGVDYRPKPIQQKLPI</sequence>
<accession>X1B885</accession>
<dbReference type="EMBL" id="BART01016332">
    <property type="protein sequence ID" value="GAG80358.1"/>
    <property type="molecule type" value="Genomic_DNA"/>
</dbReference>